<accession>A0A917BYS8</accession>
<keyword evidence="2" id="KW-1185">Reference proteome</keyword>
<dbReference type="SUPFAM" id="SSF50249">
    <property type="entry name" value="Nucleic acid-binding proteins"/>
    <property type="match status" value="1"/>
</dbReference>
<dbReference type="AlphaFoldDB" id="A0A917BYS8"/>
<proteinExistence type="predicted"/>
<name>A0A917BYS8_9BACL</name>
<evidence type="ECO:0000313" key="1">
    <source>
        <dbReference type="EMBL" id="GGF63943.1"/>
    </source>
</evidence>
<dbReference type="EMBL" id="BMKR01000002">
    <property type="protein sequence ID" value="GGF63943.1"/>
    <property type="molecule type" value="Genomic_DNA"/>
</dbReference>
<dbReference type="InterPro" id="IPR012340">
    <property type="entry name" value="NA-bd_OB-fold"/>
</dbReference>
<dbReference type="Gene3D" id="2.40.50.140">
    <property type="entry name" value="Nucleic acid-binding proteins"/>
    <property type="match status" value="1"/>
</dbReference>
<evidence type="ECO:0000313" key="2">
    <source>
        <dbReference type="Proteomes" id="UP000637643"/>
    </source>
</evidence>
<protein>
    <submittedName>
        <fullName evidence="1">Uncharacterized protein</fullName>
    </submittedName>
</protein>
<gene>
    <name evidence="1" type="ORF">GCM10010912_06260</name>
</gene>
<dbReference type="Proteomes" id="UP000637643">
    <property type="component" value="Unassembled WGS sequence"/>
</dbReference>
<sequence length="63" mass="7440">MFISPMLLQSASGPFSHNDFIFEPKGEDKEFVHLEPRLRAKVRMRNWTKSGMLRTPVFEQFIL</sequence>
<reference evidence="1" key="2">
    <citation type="submission" date="2020-09" db="EMBL/GenBank/DDBJ databases">
        <authorList>
            <person name="Sun Q."/>
            <person name="Zhou Y."/>
        </authorList>
    </citation>
    <scope>NUCLEOTIDE SEQUENCE</scope>
    <source>
        <strain evidence="1">CGMCC 1.16134</strain>
    </source>
</reference>
<comment type="caution">
    <text evidence="1">The sequence shown here is derived from an EMBL/GenBank/DDBJ whole genome shotgun (WGS) entry which is preliminary data.</text>
</comment>
<reference evidence="1" key="1">
    <citation type="journal article" date="2014" name="Int. J. Syst. Evol. Microbiol.">
        <title>Complete genome sequence of Corynebacterium casei LMG S-19264T (=DSM 44701T), isolated from a smear-ripened cheese.</title>
        <authorList>
            <consortium name="US DOE Joint Genome Institute (JGI-PGF)"/>
            <person name="Walter F."/>
            <person name="Albersmeier A."/>
            <person name="Kalinowski J."/>
            <person name="Ruckert C."/>
        </authorList>
    </citation>
    <scope>NUCLEOTIDE SEQUENCE</scope>
    <source>
        <strain evidence="1">CGMCC 1.16134</strain>
    </source>
</reference>
<organism evidence="1 2">
    <name type="scientific">Paenibacillus albidus</name>
    <dbReference type="NCBI Taxonomy" id="2041023"/>
    <lineage>
        <taxon>Bacteria</taxon>
        <taxon>Bacillati</taxon>
        <taxon>Bacillota</taxon>
        <taxon>Bacilli</taxon>
        <taxon>Bacillales</taxon>
        <taxon>Paenibacillaceae</taxon>
        <taxon>Paenibacillus</taxon>
    </lineage>
</organism>